<keyword evidence="3" id="KW-1185">Reference proteome</keyword>
<protein>
    <submittedName>
        <fullName evidence="2">Cysteine-rich CWC family protein</fullName>
    </submittedName>
</protein>
<dbReference type="InterPro" id="IPR032720">
    <property type="entry name" value="Cys_rich_CWC"/>
</dbReference>
<accession>A0ABX8UIZ9</accession>
<sequence>MNPSAPRSTASSRAAGLRDPKSARDPKSGRCPRCGRAFDCGQEARTTDCWCRAMPPLPADKLRAGSRCLCPECLAEEIARAQNDPAAAAAADD</sequence>
<gene>
    <name evidence="2" type="ORF">KZJ38_00605</name>
</gene>
<feature type="compositionally biased region" description="Low complexity" evidence="1">
    <location>
        <begin position="1"/>
        <end position="15"/>
    </location>
</feature>
<feature type="region of interest" description="Disordered" evidence="1">
    <location>
        <begin position="1"/>
        <end position="31"/>
    </location>
</feature>
<dbReference type="Pfam" id="PF14375">
    <property type="entry name" value="Cys_rich_CWC"/>
    <property type="match status" value="1"/>
</dbReference>
<evidence type="ECO:0000256" key="1">
    <source>
        <dbReference type="SAM" id="MobiDB-lite"/>
    </source>
</evidence>
<reference evidence="2 3" key="1">
    <citation type="submission" date="2021-07" db="EMBL/GenBank/DDBJ databases">
        <title>Paraburkholderia edwinii protects Aspergillus sp. from phenazines by acting as a toxin sponge.</title>
        <authorList>
            <person name="Dahlstrom K.M."/>
            <person name="Newman D.K."/>
        </authorList>
    </citation>
    <scope>NUCLEOTIDE SEQUENCE [LARGE SCALE GENOMIC DNA]</scope>
    <source>
        <strain evidence="2 3">Pe01</strain>
    </source>
</reference>
<organism evidence="2 3">
    <name type="scientific">Paraburkholderia edwinii</name>
    <dbReference type="NCBI Taxonomy" id="2861782"/>
    <lineage>
        <taxon>Bacteria</taxon>
        <taxon>Pseudomonadati</taxon>
        <taxon>Pseudomonadota</taxon>
        <taxon>Betaproteobacteria</taxon>
        <taxon>Burkholderiales</taxon>
        <taxon>Burkholderiaceae</taxon>
        <taxon>Paraburkholderia</taxon>
    </lineage>
</organism>
<dbReference type="EMBL" id="CP080095">
    <property type="protein sequence ID" value="QYD68939.1"/>
    <property type="molecule type" value="Genomic_DNA"/>
</dbReference>
<evidence type="ECO:0000313" key="2">
    <source>
        <dbReference type="EMBL" id="QYD68939.1"/>
    </source>
</evidence>
<feature type="compositionally biased region" description="Basic and acidic residues" evidence="1">
    <location>
        <begin position="16"/>
        <end position="28"/>
    </location>
</feature>
<evidence type="ECO:0000313" key="3">
    <source>
        <dbReference type="Proteomes" id="UP000826462"/>
    </source>
</evidence>
<proteinExistence type="predicted"/>
<dbReference type="Proteomes" id="UP000826462">
    <property type="component" value="Chromosome 1"/>
</dbReference>
<name>A0ABX8UIZ9_9BURK</name>